<feature type="transmembrane region" description="Helical" evidence="1">
    <location>
        <begin position="6"/>
        <end position="26"/>
    </location>
</feature>
<dbReference type="InterPro" id="IPR029787">
    <property type="entry name" value="Nucleotide_cyclase"/>
</dbReference>
<gene>
    <name evidence="3" type="ORF">JJB11_00915</name>
</gene>
<feature type="transmembrane region" description="Helical" evidence="1">
    <location>
        <begin position="188"/>
        <end position="206"/>
    </location>
</feature>
<keyword evidence="4" id="KW-1185">Reference proteome</keyword>
<dbReference type="RefSeq" id="WP_201166024.1">
    <property type="nucleotide sequence ID" value="NZ_JAEPWM010000001.1"/>
</dbReference>
<evidence type="ECO:0000313" key="4">
    <source>
        <dbReference type="Proteomes" id="UP000630528"/>
    </source>
</evidence>
<dbReference type="AlphaFoldDB" id="A0A934TP25"/>
<sequence length="422" mass="44521">MGAQALTLWSMALGAIAAVALARAADLLLRRGSVQARALAYHLSVFLLVLVESGVLRQVAQPATARLHVLQVLAGPVCVGLSNFWIHGWLAAGERDRVMAAILRASALALPVGGIAALALPAHLQLPAAALLSLAGSGLTCWLTFRAWTIGDRLALTMAAGCVLTLPAIAGLYALAMHLGSWKLAGQGAIALAAVGSNALTGHGLWRRARRAWRTRETGSVPLLDPVTRLHSATSLVQQLLAAQKRRGRTRREGALLAIIVFEPERIARDAGGAALDEVWMTLAARIQRQVGLANPVGRYWDRCFVALVETIPGRPWLRTLALRTAAALRQPVEVTGRGGQALRVRVEVGVGVVHLDRKPAELEDVLDLAQRLAEAARALPSRTAMIDPVSGEVVAVESAQLAPVRGGGPVRAGLSVQRPAG</sequence>
<evidence type="ECO:0000259" key="2">
    <source>
        <dbReference type="SMART" id="SM00267"/>
    </source>
</evidence>
<organism evidence="3 4">
    <name type="scientific">Ramlibacter ginsenosidimutans</name>
    <dbReference type="NCBI Taxonomy" id="502333"/>
    <lineage>
        <taxon>Bacteria</taxon>
        <taxon>Pseudomonadati</taxon>
        <taxon>Pseudomonadota</taxon>
        <taxon>Betaproteobacteria</taxon>
        <taxon>Burkholderiales</taxon>
        <taxon>Comamonadaceae</taxon>
        <taxon>Ramlibacter</taxon>
    </lineage>
</organism>
<feature type="domain" description="GGDEF" evidence="2">
    <location>
        <begin position="211"/>
        <end position="388"/>
    </location>
</feature>
<dbReference type="InterPro" id="IPR000160">
    <property type="entry name" value="GGDEF_dom"/>
</dbReference>
<accession>A0A934TP25</accession>
<feature type="transmembrane region" description="Helical" evidence="1">
    <location>
        <begin position="68"/>
        <end position="86"/>
    </location>
</feature>
<dbReference type="SUPFAM" id="SSF55073">
    <property type="entry name" value="Nucleotide cyclase"/>
    <property type="match status" value="1"/>
</dbReference>
<keyword evidence="1" id="KW-1133">Transmembrane helix</keyword>
<reference evidence="3" key="1">
    <citation type="journal article" date="2012" name="J. Microbiol. Biotechnol.">
        <title>Ramlibacter ginsenosidimutans sp. nov., with ginsenoside-converting activity.</title>
        <authorList>
            <person name="Wang L."/>
            <person name="An D.S."/>
            <person name="Kim S.G."/>
            <person name="Jin F.X."/>
            <person name="Kim S.C."/>
            <person name="Lee S.T."/>
            <person name="Im W.T."/>
        </authorList>
    </citation>
    <scope>NUCLEOTIDE SEQUENCE</scope>
    <source>
        <strain evidence="3">KACC 17527</strain>
    </source>
</reference>
<dbReference type="InterPro" id="IPR043128">
    <property type="entry name" value="Rev_trsase/Diguanyl_cyclase"/>
</dbReference>
<keyword evidence="1" id="KW-0472">Membrane</keyword>
<name>A0A934TP25_9BURK</name>
<comment type="caution">
    <text evidence="3">The sequence shown here is derived from an EMBL/GenBank/DDBJ whole genome shotgun (WGS) entry which is preliminary data.</text>
</comment>
<dbReference type="SMART" id="SM00267">
    <property type="entry name" value="GGDEF"/>
    <property type="match status" value="1"/>
</dbReference>
<feature type="transmembrane region" description="Helical" evidence="1">
    <location>
        <begin position="154"/>
        <end position="176"/>
    </location>
</feature>
<dbReference type="Proteomes" id="UP000630528">
    <property type="component" value="Unassembled WGS sequence"/>
</dbReference>
<dbReference type="EMBL" id="JAEPWM010000001">
    <property type="protein sequence ID" value="MBK6004635.1"/>
    <property type="molecule type" value="Genomic_DNA"/>
</dbReference>
<reference evidence="3" key="2">
    <citation type="submission" date="2021-01" db="EMBL/GenBank/DDBJ databases">
        <authorList>
            <person name="Kang M."/>
        </authorList>
    </citation>
    <scope>NUCLEOTIDE SEQUENCE</scope>
    <source>
        <strain evidence="3">KACC 17527</strain>
    </source>
</reference>
<evidence type="ECO:0000256" key="1">
    <source>
        <dbReference type="SAM" id="Phobius"/>
    </source>
</evidence>
<dbReference type="Gene3D" id="3.30.70.270">
    <property type="match status" value="1"/>
</dbReference>
<evidence type="ECO:0000313" key="3">
    <source>
        <dbReference type="EMBL" id="MBK6004635.1"/>
    </source>
</evidence>
<feature type="transmembrane region" description="Helical" evidence="1">
    <location>
        <begin position="98"/>
        <end position="120"/>
    </location>
</feature>
<keyword evidence="1" id="KW-0812">Transmembrane</keyword>
<feature type="transmembrane region" description="Helical" evidence="1">
    <location>
        <begin position="38"/>
        <end position="56"/>
    </location>
</feature>
<protein>
    <submittedName>
        <fullName evidence="3">Diguanylate cyclase</fullName>
    </submittedName>
</protein>
<feature type="transmembrane region" description="Helical" evidence="1">
    <location>
        <begin position="126"/>
        <end position="145"/>
    </location>
</feature>
<dbReference type="Pfam" id="PF00990">
    <property type="entry name" value="GGDEF"/>
    <property type="match status" value="1"/>
</dbReference>
<proteinExistence type="predicted"/>